<gene>
    <name evidence="2" type="ORF">KP803_18055</name>
</gene>
<accession>A0A9X1XLU8</accession>
<keyword evidence="3" id="KW-1185">Reference proteome</keyword>
<comment type="caution">
    <text evidence="2">The sequence shown here is derived from an EMBL/GenBank/DDBJ whole genome shotgun (WGS) entry which is preliminary data.</text>
</comment>
<dbReference type="Proteomes" id="UP001139559">
    <property type="component" value="Unassembled WGS sequence"/>
</dbReference>
<evidence type="ECO:0000313" key="3">
    <source>
        <dbReference type="Proteomes" id="UP001139559"/>
    </source>
</evidence>
<evidence type="ECO:0000313" key="2">
    <source>
        <dbReference type="EMBL" id="MCK6265184.1"/>
    </source>
</evidence>
<protein>
    <submittedName>
        <fullName evidence="2">Ig-like domain-containing protein</fullName>
    </submittedName>
</protein>
<proteinExistence type="predicted"/>
<sequence>MGIGTFINGSNLAAGQIVVVDINGNLKVLGEGEQPLPGEVLIKSDGSLEEQPQQPLQVEIVGENGENQDISAEIEDIFAALEEGQDPTQLGEEFATAAGGNSGSSLTSSASLERDGSETIAKTDFDTQGLEALGLSQTQSLTLLQQFRQFAPTFVDATGTDQGDSLAVTTDEDTPISGQFTATDSNGDSLVYAQTEAPTNGIVTVNPDGSWEYTPNENYNGPDSFTVEVTDGQGGVDTLVVEIGVNPVNDLPVAEDATTITEENTVLEGQVPAATDVDGNLDEEGYTLVEGLGDGNGSLVFNKDGSYTFTPGTDFDALPEGESREVTFTYTASDDLDAVSEAKTITIEVTGTNDLPVANVDTGSVDENNSVTVDVLAN</sequence>
<reference evidence="2" key="1">
    <citation type="submission" date="2021-11" db="EMBL/GenBank/DDBJ databases">
        <title>Vibrio ZSDE26 sp. nov. and Vibrio ZSDZ34 sp. nov., isolated from coastal seawater in Qingdao.</title>
        <authorList>
            <person name="Zhang P."/>
        </authorList>
    </citation>
    <scope>NUCLEOTIDE SEQUENCE</scope>
    <source>
        <strain evidence="2">ZSDE26</strain>
    </source>
</reference>
<dbReference type="Gene3D" id="2.60.40.3440">
    <property type="match status" value="1"/>
</dbReference>
<dbReference type="InterPro" id="IPR040853">
    <property type="entry name" value="RapA2_cadherin-like"/>
</dbReference>
<feature type="non-terminal residue" evidence="2">
    <location>
        <position position="378"/>
    </location>
</feature>
<organism evidence="2 3">
    <name type="scientific">Vibrio amylolyticus</name>
    <dbReference type="NCBI Taxonomy" id="2847292"/>
    <lineage>
        <taxon>Bacteria</taxon>
        <taxon>Pseudomonadati</taxon>
        <taxon>Pseudomonadota</taxon>
        <taxon>Gammaproteobacteria</taxon>
        <taxon>Vibrionales</taxon>
        <taxon>Vibrionaceae</taxon>
        <taxon>Vibrio</taxon>
    </lineage>
</organism>
<feature type="domain" description="RapA2 cadherin-like" evidence="1">
    <location>
        <begin position="344"/>
        <end position="378"/>
    </location>
</feature>
<evidence type="ECO:0000259" key="1">
    <source>
        <dbReference type="Pfam" id="PF17803"/>
    </source>
</evidence>
<dbReference type="RefSeq" id="WP_248010261.1">
    <property type="nucleotide sequence ID" value="NZ_JAJHVV010000012.1"/>
</dbReference>
<dbReference type="InterPro" id="IPR010221">
    <property type="entry name" value="VCBS_dom"/>
</dbReference>
<dbReference type="AlphaFoldDB" id="A0A9X1XLU8"/>
<dbReference type="Pfam" id="PF17963">
    <property type="entry name" value="Big_9"/>
    <property type="match status" value="2"/>
</dbReference>
<dbReference type="NCBIfam" id="TIGR01965">
    <property type="entry name" value="VCBS_repeat"/>
    <property type="match status" value="2"/>
</dbReference>
<dbReference type="Pfam" id="PF17803">
    <property type="entry name" value="Cadherin_4"/>
    <property type="match status" value="1"/>
</dbReference>
<dbReference type="EMBL" id="JAJHVV010000012">
    <property type="protein sequence ID" value="MCK6265184.1"/>
    <property type="molecule type" value="Genomic_DNA"/>
</dbReference>
<dbReference type="NCBIfam" id="NF012211">
    <property type="entry name" value="tand_rpt_95"/>
    <property type="match status" value="2"/>
</dbReference>
<name>A0A9X1XLU8_9VIBR</name>